<dbReference type="OrthoDB" id="9807853at2"/>
<evidence type="ECO:0000313" key="3">
    <source>
        <dbReference type="EMBL" id="SUA51098.1"/>
    </source>
</evidence>
<dbReference type="AlphaFoldDB" id="A0A378XD57"/>
<evidence type="ECO:0000313" key="5">
    <source>
        <dbReference type="Proteomes" id="UP000594903"/>
    </source>
</evidence>
<evidence type="ECO:0000313" key="4">
    <source>
        <dbReference type="Proteomes" id="UP000254603"/>
    </source>
</evidence>
<reference evidence="3 4" key="1">
    <citation type="submission" date="2018-06" db="EMBL/GenBank/DDBJ databases">
        <authorList>
            <consortium name="Pathogen Informatics"/>
            <person name="Doyle S."/>
        </authorList>
    </citation>
    <scope>NUCLEOTIDE SEQUENCE [LARGE SCALE GENOMIC DNA]</scope>
    <source>
        <strain evidence="3 4">NCTC11997</strain>
    </source>
</reference>
<feature type="domain" description="Fido" evidence="1">
    <location>
        <begin position="100"/>
        <end position="245"/>
    </location>
</feature>
<dbReference type="EMBL" id="CP065725">
    <property type="protein sequence ID" value="QPT40432.1"/>
    <property type="molecule type" value="Genomic_DNA"/>
</dbReference>
<dbReference type="InterPro" id="IPR003812">
    <property type="entry name" value="Fido"/>
</dbReference>
<protein>
    <submittedName>
        <fullName evidence="2">Cell filamentation protein Fic</fullName>
    </submittedName>
    <submittedName>
        <fullName evidence="3">Uncharacterized protein conserved in bacteria</fullName>
    </submittedName>
</protein>
<dbReference type="Proteomes" id="UP000594903">
    <property type="component" value="Chromosome"/>
</dbReference>
<evidence type="ECO:0000313" key="2">
    <source>
        <dbReference type="EMBL" id="QPT40432.1"/>
    </source>
</evidence>
<reference evidence="2 5" key="2">
    <citation type="submission" date="2020-12" db="EMBL/GenBank/DDBJ databases">
        <title>FDA dAtabase for Regulatory Grade micrObial Sequences (FDA-ARGOS): Supporting development and validation of Infectious Disease Dx tests.</title>
        <authorList>
            <person name="Sproer C."/>
            <person name="Gronow S."/>
            <person name="Severitt S."/>
            <person name="Schroder I."/>
            <person name="Tallon L."/>
            <person name="Sadzewicz L."/>
            <person name="Zhao X."/>
            <person name="Boylan J."/>
            <person name="Ott S."/>
            <person name="Bowen H."/>
            <person name="Vavikolanu K."/>
            <person name="Mehta A."/>
            <person name="Aluvathingal J."/>
            <person name="Nadendla S."/>
            <person name="Lowell S."/>
            <person name="Myers T."/>
            <person name="Yan Y."/>
            <person name="Sichtig H."/>
        </authorList>
    </citation>
    <scope>NUCLEOTIDE SEQUENCE [LARGE SCALE GENOMIC DNA]</scope>
    <source>
        <strain evidence="2 5">FDAARGOS_872</strain>
    </source>
</reference>
<sequence length="265" mass="30418">MDNQTLFNTLGFKWDRSKIPLTIPTYTVEAACFRFMKNLPEFIWDAGVLEGNPFTFNEVKTLLDGITVGGHKIDDQEQILNLNASTRHLIRLVRSGRFELSKQNFDSIHQLVAKNEALEWGNFRGEGEEKNYTPYVALGELGQYDPLPTEDGAITLNKVFQDGLEQLKKLPTFERATAFFLFGALQQFYFDGNKRSSRLMMCGELLANGIAGISIPAKKKEEFNEKMRDFYINKDATLMMDFLVHCHPDIEKIKELNESEQDIER</sequence>
<evidence type="ECO:0000259" key="1">
    <source>
        <dbReference type="PROSITE" id="PS51459"/>
    </source>
</evidence>
<dbReference type="Gene3D" id="1.10.3290.10">
    <property type="entry name" value="Fido-like domain"/>
    <property type="match status" value="1"/>
</dbReference>
<gene>
    <name evidence="2" type="ORF">I6G29_02100</name>
    <name evidence="3" type="ORF">NCTC11997_00470</name>
</gene>
<dbReference type="RefSeq" id="WP_018575639.1">
    <property type="nucleotide sequence ID" value="NZ_CP065725.1"/>
</dbReference>
<dbReference type="EMBL" id="UGSB01000001">
    <property type="protein sequence ID" value="SUA51098.1"/>
    <property type="molecule type" value="Genomic_DNA"/>
</dbReference>
<name>A0A378XD57_9BURK</name>
<accession>A0A378XD57</accession>
<organism evidence="3 4">
    <name type="scientific">Oligella ureolytica</name>
    <dbReference type="NCBI Taxonomy" id="90244"/>
    <lineage>
        <taxon>Bacteria</taxon>
        <taxon>Pseudomonadati</taxon>
        <taxon>Pseudomonadota</taxon>
        <taxon>Betaproteobacteria</taxon>
        <taxon>Burkholderiales</taxon>
        <taxon>Alcaligenaceae</taxon>
        <taxon>Oligella</taxon>
    </lineage>
</organism>
<dbReference type="InterPro" id="IPR036597">
    <property type="entry name" value="Fido-like_dom_sf"/>
</dbReference>
<keyword evidence="5" id="KW-1185">Reference proteome</keyword>
<dbReference type="STRING" id="1122619.GCA_000373745_02456"/>
<proteinExistence type="predicted"/>
<dbReference type="Proteomes" id="UP000254603">
    <property type="component" value="Unassembled WGS sequence"/>
</dbReference>
<dbReference type="SUPFAM" id="SSF140931">
    <property type="entry name" value="Fic-like"/>
    <property type="match status" value="1"/>
</dbReference>
<dbReference type="PROSITE" id="PS51459">
    <property type="entry name" value="FIDO"/>
    <property type="match status" value="1"/>
</dbReference>